<feature type="compositionally biased region" description="Basic and acidic residues" evidence="2">
    <location>
        <begin position="514"/>
        <end position="523"/>
    </location>
</feature>
<dbReference type="PANTHER" id="PTHR42031:SF1">
    <property type="entry name" value="KEY LIME PATHOGENICITY PROTEIN"/>
    <property type="match status" value="1"/>
</dbReference>
<name>S3D126_GLAL2</name>
<feature type="coiled-coil region" evidence="1">
    <location>
        <begin position="17"/>
        <end position="44"/>
    </location>
</feature>
<evidence type="ECO:0000256" key="2">
    <source>
        <dbReference type="SAM" id="MobiDB-lite"/>
    </source>
</evidence>
<feature type="compositionally biased region" description="Low complexity" evidence="2">
    <location>
        <begin position="90"/>
        <end position="111"/>
    </location>
</feature>
<feature type="compositionally biased region" description="Polar residues" evidence="2">
    <location>
        <begin position="573"/>
        <end position="587"/>
    </location>
</feature>
<feature type="domain" description="DUF7896" evidence="3">
    <location>
        <begin position="454"/>
        <end position="543"/>
    </location>
</feature>
<dbReference type="HOGENOM" id="CLU_015465_0_0_1"/>
<gene>
    <name evidence="4" type="ORF">GLAREA_07355</name>
</gene>
<protein>
    <recommendedName>
        <fullName evidence="3">DUF7896 domain-containing protein</fullName>
    </recommendedName>
</protein>
<accession>S3D126</accession>
<dbReference type="EMBL" id="KE145359">
    <property type="protein sequence ID" value="EPE32222.1"/>
    <property type="molecule type" value="Genomic_DNA"/>
</dbReference>
<dbReference type="STRING" id="1116229.S3D126"/>
<feature type="compositionally biased region" description="Polar residues" evidence="2">
    <location>
        <begin position="149"/>
        <end position="171"/>
    </location>
</feature>
<feature type="region of interest" description="Disordered" evidence="2">
    <location>
        <begin position="556"/>
        <end position="587"/>
    </location>
</feature>
<keyword evidence="1" id="KW-0175">Coiled coil</keyword>
<evidence type="ECO:0000259" key="3">
    <source>
        <dbReference type="Pfam" id="PF25438"/>
    </source>
</evidence>
<feature type="compositionally biased region" description="Polar residues" evidence="2">
    <location>
        <begin position="115"/>
        <end position="133"/>
    </location>
</feature>
<feature type="compositionally biased region" description="Polar residues" evidence="2">
    <location>
        <begin position="47"/>
        <end position="89"/>
    </location>
</feature>
<dbReference type="AlphaFoldDB" id="S3D126"/>
<proteinExistence type="predicted"/>
<organism evidence="4 5">
    <name type="scientific">Glarea lozoyensis (strain ATCC 20868 / MF5171)</name>
    <dbReference type="NCBI Taxonomy" id="1116229"/>
    <lineage>
        <taxon>Eukaryota</taxon>
        <taxon>Fungi</taxon>
        <taxon>Dikarya</taxon>
        <taxon>Ascomycota</taxon>
        <taxon>Pezizomycotina</taxon>
        <taxon>Leotiomycetes</taxon>
        <taxon>Helotiales</taxon>
        <taxon>Helotiaceae</taxon>
        <taxon>Glarea</taxon>
    </lineage>
</organism>
<evidence type="ECO:0000313" key="4">
    <source>
        <dbReference type="EMBL" id="EPE32222.1"/>
    </source>
</evidence>
<dbReference type="OrthoDB" id="5377599at2759"/>
<reference evidence="4 5" key="1">
    <citation type="journal article" date="2013" name="BMC Genomics">
        <title>Genomics-driven discovery of the pneumocandin biosynthetic gene cluster in the fungus Glarea lozoyensis.</title>
        <authorList>
            <person name="Chen L."/>
            <person name="Yue Q."/>
            <person name="Zhang X."/>
            <person name="Xiang M."/>
            <person name="Wang C."/>
            <person name="Li S."/>
            <person name="Che Y."/>
            <person name="Ortiz-Lopez F.J."/>
            <person name="Bills G.F."/>
            <person name="Liu X."/>
            <person name="An Z."/>
        </authorList>
    </citation>
    <scope>NUCLEOTIDE SEQUENCE [LARGE SCALE GENOMIC DNA]</scope>
    <source>
        <strain evidence="5">ATCC 20868 / MF5171</strain>
    </source>
</reference>
<dbReference type="RefSeq" id="XP_008080234.1">
    <property type="nucleotide sequence ID" value="XM_008082043.1"/>
</dbReference>
<dbReference type="GeneID" id="19466408"/>
<sequence length="677" mass="74973">MSNGLTINTSLDKDRQLQLLLERQAEITAQNADLQAQISALQQQSQVSTSAPSPSYLQHQRTPINKNHLQRNVNVSRSAGPTMARQLSDQAPSQRARALSQRSLSSTSMARKNSRGNTSARSGNTPFSQNGNTMPRPFRSEQPRDDNSMDTWMDNSTYTLSHQPQGLQRSVSQRHELPQVPELDLGPLGESPNDYITRIIGTPTLAVSPPFSTHSSATLGSHHASNSFNIATPTTPTTDSLTTGTTLASMSRENSLCNERVLESFPMMHLNSNTSYSSDVNADQFLYDQVSLTSVNRCNRYSSSEEQNQILLGAGGVSHDSFSHSFSSADTFPSVYLGEKMEKTQSNESTSSTSSSASRSKQRLQNAIAAAEARPLQPKGGSVETVMSRENSSRSIRIESKNVLSDNKMALHAKPSYQRPKHDRVYCKQCESHPEGFRGEHELRRHQDREHKSMVKKWVCIEPSGNGHPKPELPLSKCKACGQQRKKYGAYYNAAAHLRRTHFKPKAKGRGKNSKVDDGEKRGGKGGGDWPPMSELKHWMKEVEEAVPDFSLYPEEDAAESDDEENPDGQYDEYSSPSQPVASTSNYNYPYMSDITLPTSTNTDAFNEMNLDLSPHDSNVGTSPIYGQNHFQQYSLSNSNVVPQFGNDAMALNNFFEHPIPQGYDEAVYSSYSSSSF</sequence>
<dbReference type="PANTHER" id="PTHR42031">
    <property type="entry name" value="KEY LIME PATHOGENICITY PROTEIN"/>
    <property type="match status" value="1"/>
</dbReference>
<feature type="region of interest" description="Disordered" evidence="2">
    <location>
        <begin position="45"/>
        <end position="172"/>
    </location>
</feature>
<evidence type="ECO:0000313" key="5">
    <source>
        <dbReference type="Proteomes" id="UP000016922"/>
    </source>
</evidence>
<evidence type="ECO:0000256" key="1">
    <source>
        <dbReference type="SAM" id="Coils"/>
    </source>
</evidence>
<dbReference type="InterPro" id="IPR057218">
    <property type="entry name" value="DUF7896"/>
</dbReference>
<keyword evidence="5" id="KW-1185">Reference proteome</keyword>
<feature type="compositionally biased region" description="Low complexity" evidence="2">
    <location>
        <begin position="346"/>
        <end position="359"/>
    </location>
</feature>
<dbReference type="OMA" id="QKKKYGA"/>
<feature type="region of interest" description="Disordered" evidence="2">
    <location>
        <begin position="342"/>
        <end position="395"/>
    </location>
</feature>
<dbReference type="KEGG" id="glz:GLAREA_07355"/>
<feature type="region of interest" description="Disordered" evidence="2">
    <location>
        <begin position="500"/>
        <end position="534"/>
    </location>
</feature>
<dbReference type="Proteomes" id="UP000016922">
    <property type="component" value="Unassembled WGS sequence"/>
</dbReference>
<dbReference type="Pfam" id="PF25438">
    <property type="entry name" value="DUF7896"/>
    <property type="match status" value="1"/>
</dbReference>
<feature type="compositionally biased region" description="Basic and acidic residues" evidence="2">
    <location>
        <begin position="138"/>
        <end position="147"/>
    </location>
</feature>
<dbReference type="eggNOG" id="ENOG502SNJU">
    <property type="taxonomic scope" value="Eukaryota"/>
</dbReference>
<feature type="compositionally biased region" description="Basic residues" evidence="2">
    <location>
        <begin position="500"/>
        <end position="513"/>
    </location>
</feature>
<feature type="compositionally biased region" description="Acidic residues" evidence="2">
    <location>
        <begin position="556"/>
        <end position="571"/>
    </location>
</feature>